<dbReference type="InterPro" id="IPR009056">
    <property type="entry name" value="Cyt_c-like_dom"/>
</dbReference>
<dbReference type="GO" id="GO:0009055">
    <property type="term" value="F:electron transfer activity"/>
    <property type="evidence" value="ECO:0007669"/>
    <property type="project" value="InterPro"/>
</dbReference>
<organism evidence="7 8">
    <name type="scientific">Rhodohalobacter mucosus</name>
    <dbReference type="NCBI Taxonomy" id="2079485"/>
    <lineage>
        <taxon>Bacteria</taxon>
        <taxon>Pseudomonadati</taxon>
        <taxon>Balneolota</taxon>
        <taxon>Balneolia</taxon>
        <taxon>Balneolales</taxon>
        <taxon>Balneolaceae</taxon>
        <taxon>Rhodohalobacter</taxon>
    </lineage>
</organism>
<dbReference type="InterPro" id="IPR036909">
    <property type="entry name" value="Cyt_c-like_dom_sf"/>
</dbReference>
<feature type="compositionally biased region" description="Polar residues" evidence="5">
    <location>
        <begin position="51"/>
        <end position="60"/>
    </location>
</feature>
<dbReference type="Proteomes" id="UP000245533">
    <property type="component" value="Unassembled WGS sequence"/>
</dbReference>
<evidence type="ECO:0000256" key="4">
    <source>
        <dbReference type="PROSITE-ProRule" id="PRU00433"/>
    </source>
</evidence>
<proteinExistence type="predicted"/>
<feature type="domain" description="Cytochrome c" evidence="6">
    <location>
        <begin position="84"/>
        <end position="173"/>
    </location>
</feature>
<name>A0A316TVX2_9BACT</name>
<dbReference type="GO" id="GO:0046872">
    <property type="term" value="F:metal ion binding"/>
    <property type="evidence" value="ECO:0007669"/>
    <property type="project" value="UniProtKB-KW"/>
</dbReference>
<reference evidence="7 8" key="1">
    <citation type="submission" date="2018-05" db="EMBL/GenBank/DDBJ databases">
        <title>Rhodohalobacter halophilus gen. nov., sp. nov., a moderately halophilic member of the family Balneolaceae.</title>
        <authorList>
            <person name="Liu Z.-W."/>
        </authorList>
    </citation>
    <scope>NUCLEOTIDE SEQUENCE [LARGE SCALE GENOMIC DNA]</scope>
    <source>
        <strain evidence="7 8">8A47</strain>
    </source>
</reference>
<dbReference type="SUPFAM" id="SSF46626">
    <property type="entry name" value="Cytochrome c"/>
    <property type="match status" value="1"/>
</dbReference>
<dbReference type="EMBL" id="QGGB01000002">
    <property type="protein sequence ID" value="PWN07991.1"/>
    <property type="molecule type" value="Genomic_DNA"/>
</dbReference>
<evidence type="ECO:0000313" key="8">
    <source>
        <dbReference type="Proteomes" id="UP000245533"/>
    </source>
</evidence>
<dbReference type="Gene3D" id="1.10.760.10">
    <property type="entry name" value="Cytochrome c-like domain"/>
    <property type="match status" value="1"/>
</dbReference>
<evidence type="ECO:0000259" key="6">
    <source>
        <dbReference type="PROSITE" id="PS51007"/>
    </source>
</evidence>
<protein>
    <submittedName>
        <fullName evidence="7">Cytochrome C</fullName>
    </submittedName>
</protein>
<accession>A0A316TVX2</accession>
<keyword evidence="8" id="KW-1185">Reference proteome</keyword>
<evidence type="ECO:0000256" key="2">
    <source>
        <dbReference type="ARBA" id="ARBA00022723"/>
    </source>
</evidence>
<sequence length="179" mass="20084">MNRKILPYNRQSTLNSFFTMKTYVMTALSIIAILAFTACGGADESSDRGDSTANQSTSGLTDFEMEHGIGPVNEVVELGELDTSLAEEGKAIFNAKCTACHKPTERYIGPAVGEVLERRSATYTMNMIMNPDEMTKKHPEGRKMMQEYMSPMPYQNVTIEEARAIVEYFRTIEMPEKEN</sequence>
<evidence type="ECO:0000256" key="5">
    <source>
        <dbReference type="SAM" id="MobiDB-lite"/>
    </source>
</evidence>
<dbReference type="Pfam" id="PF00034">
    <property type="entry name" value="Cytochrom_C"/>
    <property type="match status" value="1"/>
</dbReference>
<dbReference type="GO" id="GO:0020037">
    <property type="term" value="F:heme binding"/>
    <property type="evidence" value="ECO:0007669"/>
    <property type="project" value="InterPro"/>
</dbReference>
<gene>
    <name evidence="7" type="ORF">DDZ15_02985</name>
</gene>
<comment type="caution">
    <text evidence="7">The sequence shown here is derived from an EMBL/GenBank/DDBJ whole genome shotgun (WGS) entry which is preliminary data.</text>
</comment>
<evidence type="ECO:0000256" key="3">
    <source>
        <dbReference type="ARBA" id="ARBA00023004"/>
    </source>
</evidence>
<dbReference type="PROSITE" id="PS51007">
    <property type="entry name" value="CYTC"/>
    <property type="match status" value="1"/>
</dbReference>
<feature type="region of interest" description="Disordered" evidence="5">
    <location>
        <begin position="43"/>
        <end position="64"/>
    </location>
</feature>
<keyword evidence="3 4" id="KW-0408">Iron</keyword>
<evidence type="ECO:0000256" key="1">
    <source>
        <dbReference type="ARBA" id="ARBA00022617"/>
    </source>
</evidence>
<evidence type="ECO:0000313" key="7">
    <source>
        <dbReference type="EMBL" id="PWN07991.1"/>
    </source>
</evidence>
<dbReference type="AlphaFoldDB" id="A0A316TVX2"/>
<keyword evidence="1 4" id="KW-0349">Heme</keyword>
<keyword evidence="2 4" id="KW-0479">Metal-binding</keyword>